<dbReference type="Pfam" id="PF00657">
    <property type="entry name" value="Lipase_GDSL"/>
    <property type="match status" value="1"/>
</dbReference>
<sequence length="311" mass="35707">MKNKKKLISLIILIFLAVVGVASYSSKRVDGIAGKKIANIVVFGDSLSDNGNTYKKSLEMLPDHETWYDGRFSNSKVWVEYLCQYSNDKSCKLIDNAYGGAYSKDGYQKFDINGKTVFKVVTNFLQQVENFTATNKKYNPATTLYVMDIGGNDIMDLKDDYKNIANNIKKAIDLLVKKDKAQHFIILNLPDFSKAPRYFKSSDFKRKKVHEKVVNINKQIFGVAYSFKKQGIDIKVINFYGLLNNLLDKKKYIKDKSCLEIPIKTDKLNFLISYDKRKSCKKNESKYIFHDNLHPTNMVHKKLAKLASMSF</sequence>
<name>A0A097ERA5_9GAMM</name>
<keyword evidence="3" id="KW-1185">Reference proteome</keyword>
<dbReference type="AlphaFoldDB" id="A0A097ERA5"/>
<dbReference type="HOGENOM" id="CLU_015101_3_2_6"/>
<reference evidence="2 3" key="1">
    <citation type="submission" date="2014-10" db="EMBL/GenBank/DDBJ databases">
        <title>Whole genome sequence of Francisella endociliophora strain FSC1006, isolated from a laboratory culture of the marine ciliate Euplotes raikovi.</title>
        <authorList>
            <person name="Granberg M."/>
            <person name="Backman S."/>
            <person name="Lundmark E."/>
            <person name="Nilsson E."/>
            <person name="Karlsson E."/>
            <person name="Thelaus J."/>
            <person name="Ohrman C."/>
            <person name="Larkeryd A."/>
            <person name="Stenberg P."/>
        </authorList>
    </citation>
    <scope>NUCLEOTIDE SEQUENCE [LARGE SCALE GENOMIC DNA]</scope>
    <source>
        <strain evidence="2 3">FSC1006</strain>
    </source>
</reference>
<dbReference type="PANTHER" id="PTHR45648:SF22">
    <property type="entry name" value="GDSL LIPASE_ACYLHYDROLASE FAMILY PROTEIN (AFU_ORTHOLOGUE AFUA_4G14700)"/>
    <property type="match status" value="1"/>
</dbReference>
<keyword evidence="1" id="KW-0378">Hydrolase</keyword>
<dbReference type="eggNOG" id="COG3240">
    <property type="taxonomic scope" value="Bacteria"/>
</dbReference>
<dbReference type="RefSeq" id="WP_040010479.1">
    <property type="nucleotide sequence ID" value="NZ_CP009574.1"/>
</dbReference>
<organism evidence="2 3">
    <name type="scientific">Candidatus Francisella endociliophora</name>
    <dbReference type="NCBI Taxonomy" id="653937"/>
    <lineage>
        <taxon>Bacteria</taxon>
        <taxon>Pseudomonadati</taxon>
        <taxon>Pseudomonadota</taxon>
        <taxon>Gammaproteobacteria</taxon>
        <taxon>Thiotrichales</taxon>
        <taxon>Francisellaceae</taxon>
        <taxon>Francisella</taxon>
    </lineage>
</organism>
<dbReference type="GO" id="GO:0016788">
    <property type="term" value="F:hydrolase activity, acting on ester bonds"/>
    <property type="evidence" value="ECO:0007669"/>
    <property type="project" value="InterPro"/>
</dbReference>
<dbReference type="KEGG" id="frf:LO80_09050"/>
<dbReference type="InterPro" id="IPR051058">
    <property type="entry name" value="GDSL_Est/Lipase"/>
</dbReference>
<evidence type="ECO:0000256" key="1">
    <source>
        <dbReference type="ARBA" id="ARBA00022801"/>
    </source>
</evidence>
<protein>
    <recommendedName>
        <fullName evidence="4">GDSL family lipase</fullName>
    </recommendedName>
</protein>
<dbReference type="Gene3D" id="3.40.50.1110">
    <property type="entry name" value="SGNH hydrolase"/>
    <property type="match status" value="1"/>
</dbReference>
<dbReference type="OrthoDB" id="5292073at2"/>
<evidence type="ECO:0000313" key="3">
    <source>
        <dbReference type="Proteomes" id="UP000029672"/>
    </source>
</evidence>
<evidence type="ECO:0008006" key="4">
    <source>
        <dbReference type="Google" id="ProtNLM"/>
    </source>
</evidence>
<dbReference type="SUPFAM" id="SSF52266">
    <property type="entry name" value="SGNH hydrolase"/>
    <property type="match status" value="1"/>
</dbReference>
<dbReference type="PANTHER" id="PTHR45648">
    <property type="entry name" value="GDSL LIPASE/ACYLHYDROLASE FAMILY PROTEIN (AFU_ORTHOLOGUE AFUA_4G14700)"/>
    <property type="match status" value="1"/>
</dbReference>
<dbReference type="EMBL" id="CP009574">
    <property type="protein sequence ID" value="AIT10105.1"/>
    <property type="molecule type" value="Genomic_DNA"/>
</dbReference>
<dbReference type="InterPro" id="IPR036514">
    <property type="entry name" value="SGNH_hydro_sf"/>
</dbReference>
<dbReference type="STRING" id="1547445.LO80_09050"/>
<evidence type="ECO:0000313" key="2">
    <source>
        <dbReference type="EMBL" id="AIT10105.1"/>
    </source>
</evidence>
<dbReference type="InterPro" id="IPR001087">
    <property type="entry name" value="GDSL"/>
</dbReference>
<proteinExistence type="predicted"/>
<dbReference type="Proteomes" id="UP000029672">
    <property type="component" value="Chromosome"/>
</dbReference>
<gene>
    <name evidence="2" type="ORF">LO80_09050</name>
</gene>
<accession>A0A097ERA5</accession>
<dbReference type="CDD" id="cd01846">
    <property type="entry name" value="fatty_acyltransferase_like"/>
    <property type="match status" value="1"/>
</dbReference>